<feature type="compositionally biased region" description="Basic and acidic residues" evidence="6">
    <location>
        <begin position="301"/>
        <end position="320"/>
    </location>
</feature>
<keyword evidence="2 7" id="KW-0812">Transmembrane</keyword>
<feature type="domain" description="Rhodopsin" evidence="8">
    <location>
        <begin position="31"/>
        <end position="265"/>
    </location>
</feature>
<evidence type="ECO:0000256" key="7">
    <source>
        <dbReference type="SAM" id="Phobius"/>
    </source>
</evidence>
<evidence type="ECO:0000256" key="3">
    <source>
        <dbReference type="ARBA" id="ARBA00022989"/>
    </source>
</evidence>
<evidence type="ECO:0000256" key="2">
    <source>
        <dbReference type="ARBA" id="ARBA00022692"/>
    </source>
</evidence>
<feature type="region of interest" description="Disordered" evidence="6">
    <location>
        <begin position="294"/>
        <end position="350"/>
    </location>
</feature>
<proteinExistence type="inferred from homology"/>
<accession>A0A1V6URI0</accession>
<comment type="similarity">
    <text evidence="5">Belongs to the SAT4 family.</text>
</comment>
<feature type="transmembrane region" description="Helical" evidence="7">
    <location>
        <begin position="12"/>
        <end position="35"/>
    </location>
</feature>
<gene>
    <name evidence="9" type="ORF">PENCOP_c005G06912</name>
</gene>
<feature type="transmembrane region" description="Helical" evidence="7">
    <location>
        <begin position="125"/>
        <end position="146"/>
    </location>
</feature>
<dbReference type="EMBL" id="MDDG01000005">
    <property type="protein sequence ID" value="OQE41010.1"/>
    <property type="molecule type" value="Genomic_DNA"/>
</dbReference>
<dbReference type="Pfam" id="PF20684">
    <property type="entry name" value="Fung_rhodopsin"/>
    <property type="match status" value="1"/>
</dbReference>
<evidence type="ECO:0000256" key="1">
    <source>
        <dbReference type="ARBA" id="ARBA00004141"/>
    </source>
</evidence>
<dbReference type="STRING" id="36646.A0A1V6URI0"/>
<feature type="transmembrane region" description="Helical" evidence="7">
    <location>
        <begin position="47"/>
        <end position="67"/>
    </location>
</feature>
<evidence type="ECO:0000256" key="4">
    <source>
        <dbReference type="ARBA" id="ARBA00023136"/>
    </source>
</evidence>
<keyword evidence="4 7" id="KW-0472">Membrane</keyword>
<protein>
    <recommendedName>
        <fullName evidence="8">Rhodopsin domain-containing protein</fullName>
    </recommendedName>
</protein>
<organism evidence="9 10">
    <name type="scientific">Penicillium coprophilum</name>
    <dbReference type="NCBI Taxonomy" id="36646"/>
    <lineage>
        <taxon>Eukaryota</taxon>
        <taxon>Fungi</taxon>
        <taxon>Dikarya</taxon>
        <taxon>Ascomycota</taxon>
        <taxon>Pezizomycotina</taxon>
        <taxon>Eurotiomycetes</taxon>
        <taxon>Eurotiomycetidae</taxon>
        <taxon>Eurotiales</taxon>
        <taxon>Aspergillaceae</taxon>
        <taxon>Penicillium</taxon>
    </lineage>
</organism>
<keyword evidence="10" id="KW-1185">Reference proteome</keyword>
<feature type="transmembrane region" description="Helical" evidence="7">
    <location>
        <begin position="205"/>
        <end position="223"/>
    </location>
</feature>
<dbReference type="InterPro" id="IPR052337">
    <property type="entry name" value="SAT4-like"/>
</dbReference>
<dbReference type="PANTHER" id="PTHR33048">
    <property type="entry name" value="PTH11-LIKE INTEGRAL MEMBRANE PROTEIN (AFU_ORTHOLOGUE AFUA_5G11245)"/>
    <property type="match status" value="1"/>
</dbReference>
<dbReference type="GO" id="GO:0016020">
    <property type="term" value="C:membrane"/>
    <property type="evidence" value="ECO:0007669"/>
    <property type="project" value="UniProtKB-SubCell"/>
</dbReference>
<comment type="caution">
    <text evidence="9">The sequence shown here is derived from an EMBL/GenBank/DDBJ whole genome shotgun (WGS) entry which is preliminary data.</text>
</comment>
<evidence type="ECO:0000313" key="10">
    <source>
        <dbReference type="Proteomes" id="UP000191500"/>
    </source>
</evidence>
<sequence length="350" mass="38875">MTTINAQDSYQGSYRAGTIAMTVLGVVFVILRFLARWKKSLKPGLDDYMIMAALIPFITLVGLMLALTNYGMGLRSEILPMENIMMIAKLLVVFECIYVTTIGVTKVSILLMYCRIFPTKEIRTASMILGGISLAWVIAIIFVSIFQCTPIARAWDTRIPGTCIDLKGSFIGNAVPNVVTDILILSLPVRVVWGLHASLTHRLSVIGIFLLGSFVIFTSIYRFTTLFDFNPADIAWTLGKSCTWCVVECSTGIISACMPTLRPLFMMISSKFSSQSGTQRTRTTDVENSKGYELDNSALRPADEPRNKTKTHLDVSHADDSSGDEVPLNSIRVQRDMTWQESSGNSFRFK</sequence>
<name>A0A1V6URI0_9EURO</name>
<dbReference type="PANTHER" id="PTHR33048:SF151">
    <property type="entry name" value="INTEGRAL MEMBRANE PROTEIN"/>
    <property type="match status" value="1"/>
</dbReference>
<evidence type="ECO:0000256" key="6">
    <source>
        <dbReference type="SAM" id="MobiDB-lite"/>
    </source>
</evidence>
<keyword evidence="3 7" id="KW-1133">Transmembrane helix</keyword>
<evidence type="ECO:0000313" key="9">
    <source>
        <dbReference type="EMBL" id="OQE41010.1"/>
    </source>
</evidence>
<dbReference type="AlphaFoldDB" id="A0A1V6URI0"/>
<feature type="compositionally biased region" description="Polar residues" evidence="6">
    <location>
        <begin position="337"/>
        <end position="350"/>
    </location>
</feature>
<evidence type="ECO:0000259" key="8">
    <source>
        <dbReference type="Pfam" id="PF20684"/>
    </source>
</evidence>
<reference evidence="10" key="1">
    <citation type="journal article" date="2017" name="Nat. Microbiol.">
        <title>Global analysis of biosynthetic gene clusters reveals vast potential of secondary metabolite production in Penicillium species.</title>
        <authorList>
            <person name="Nielsen J.C."/>
            <person name="Grijseels S."/>
            <person name="Prigent S."/>
            <person name="Ji B."/>
            <person name="Dainat J."/>
            <person name="Nielsen K.F."/>
            <person name="Frisvad J.C."/>
            <person name="Workman M."/>
            <person name="Nielsen J."/>
        </authorList>
    </citation>
    <scope>NUCLEOTIDE SEQUENCE [LARGE SCALE GENOMIC DNA]</scope>
    <source>
        <strain evidence="10">IBT 31321</strain>
    </source>
</reference>
<dbReference type="Proteomes" id="UP000191500">
    <property type="component" value="Unassembled WGS sequence"/>
</dbReference>
<feature type="transmembrane region" description="Helical" evidence="7">
    <location>
        <begin position="87"/>
        <end position="113"/>
    </location>
</feature>
<evidence type="ECO:0000256" key="5">
    <source>
        <dbReference type="ARBA" id="ARBA00038359"/>
    </source>
</evidence>
<comment type="subcellular location">
    <subcellularLocation>
        <location evidence="1">Membrane</location>
        <topology evidence="1">Multi-pass membrane protein</topology>
    </subcellularLocation>
</comment>
<dbReference type="InterPro" id="IPR049326">
    <property type="entry name" value="Rhodopsin_dom_fungi"/>
</dbReference>